<evidence type="ECO:0000256" key="1">
    <source>
        <dbReference type="SAM" id="SignalP"/>
    </source>
</evidence>
<feature type="signal peptide" evidence="1">
    <location>
        <begin position="1"/>
        <end position="28"/>
    </location>
</feature>
<dbReference type="Pfam" id="PF10082">
    <property type="entry name" value="BBP2_2"/>
    <property type="match status" value="1"/>
</dbReference>
<reference evidence="2 3" key="1">
    <citation type="journal article" date="2016" name="Nat. Commun.">
        <title>Thousands of microbial genomes shed light on interconnected biogeochemical processes in an aquifer system.</title>
        <authorList>
            <person name="Anantharaman K."/>
            <person name="Brown C.T."/>
            <person name="Hug L.A."/>
            <person name="Sharon I."/>
            <person name="Castelle C.J."/>
            <person name="Probst A.J."/>
            <person name="Thomas B.C."/>
            <person name="Singh A."/>
            <person name="Wilkins M.J."/>
            <person name="Karaoz U."/>
            <person name="Brodie E.L."/>
            <person name="Williams K.H."/>
            <person name="Hubbard S.S."/>
            <person name="Banfield J.F."/>
        </authorList>
    </citation>
    <scope>NUCLEOTIDE SEQUENCE [LARGE SCALE GENOMIC DNA]</scope>
</reference>
<dbReference type="AlphaFoldDB" id="A0A1F6TWA8"/>
<evidence type="ECO:0000313" key="3">
    <source>
        <dbReference type="Proteomes" id="UP000179362"/>
    </source>
</evidence>
<dbReference type="InterPro" id="IPR018759">
    <property type="entry name" value="BBP2_2"/>
</dbReference>
<gene>
    <name evidence="2" type="ORF">A3B81_03910</name>
</gene>
<proteinExistence type="predicted"/>
<dbReference type="EMBL" id="MFTA01000115">
    <property type="protein sequence ID" value="OGI49397.1"/>
    <property type="molecule type" value="Genomic_DNA"/>
</dbReference>
<feature type="chain" id="PRO_5009225647" description="Outer membrane beta-barrel protein" evidence="1">
    <location>
        <begin position="29"/>
        <end position="408"/>
    </location>
</feature>
<evidence type="ECO:0008006" key="4">
    <source>
        <dbReference type="Google" id="ProtNLM"/>
    </source>
</evidence>
<comment type="caution">
    <text evidence="2">The sequence shown here is derived from an EMBL/GenBank/DDBJ whole genome shotgun (WGS) entry which is preliminary data.</text>
</comment>
<dbReference type="Proteomes" id="UP000179362">
    <property type="component" value="Unassembled WGS sequence"/>
</dbReference>
<evidence type="ECO:0000313" key="2">
    <source>
        <dbReference type="EMBL" id="OGI49397.1"/>
    </source>
</evidence>
<name>A0A1F6TWA8_9PROT</name>
<accession>A0A1F6TWA8</accession>
<organism evidence="2 3">
    <name type="scientific">Candidatus Muproteobacteria bacterium RIFCSPHIGHO2_02_FULL_65_16</name>
    <dbReference type="NCBI Taxonomy" id="1817766"/>
    <lineage>
        <taxon>Bacteria</taxon>
        <taxon>Pseudomonadati</taxon>
        <taxon>Pseudomonadota</taxon>
        <taxon>Candidatus Muproteobacteria</taxon>
    </lineage>
</organism>
<sequence length="408" mass="44858">MNNMEYATKFASRSFVLAVLAYASLAGAAPPERAADLRAAGVQMGPAVLYPSLGLHFGRDDNIFLQPSGEKSSNIIVLIPTLDFVAVNNGQRYGLLYQAEAGRYGDSSADDYTDQRLLAEADVGLGQRGRLDLQAEYLDEHDPRGTGASEGNPLLSDNPDVWHSTRLGATFKYGAPGARGRLDLALGAREKHYDNNRATTAARDLDQGDVGVTFLYRVAPLTSLLLQATDADIDYKTATLDSTERRYLAGVTWEATAKTSGTVKVGRQKKDFDDTARTDFSGGSWAAAVVWSPLTYSFFELSTNRRTEETNGTGNFDDKRDAALAWTHGWTSFLRTKLSALTTKDQYKGASGVILREDKTPAYRLNVSYQIRRWLNLGLDYTTTDRNSDNNAFDYKRNVYLLSITGSL</sequence>
<keyword evidence="1" id="KW-0732">Signal</keyword>
<protein>
    <recommendedName>
        <fullName evidence="4">Outer membrane beta-barrel protein</fullName>
    </recommendedName>
</protein>